<gene>
    <name evidence="1" type="ORF">IWW36_000481</name>
</gene>
<organism evidence="1 2">
    <name type="scientific">Coemansia brasiliensis</name>
    <dbReference type="NCBI Taxonomy" id="2650707"/>
    <lineage>
        <taxon>Eukaryota</taxon>
        <taxon>Fungi</taxon>
        <taxon>Fungi incertae sedis</taxon>
        <taxon>Zoopagomycota</taxon>
        <taxon>Kickxellomycotina</taxon>
        <taxon>Kickxellomycetes</taxon>
        <taxon>Kickxellales</taxon>
        <taxon>Kickxellaceae</taxon>
        <taxon>Coemansia</taxon>
    </lineage>
</organism>
<name>A0A9W8IJV2_9FUNG</name>
<keyword evidence="2" id="KW-1185">Reference proteome</keyword>
<evidence type="ECO:0000313" key="1">
    <source>
        <dbReference type="EMBL" id="KAJ2852337.1"/>
    </source>
</evidence>
<comment type="caution">
    <text evidence="1">The sequence shown here is derived from an EMBL/GenBank/DDBJ whole genome shotgun (WGS) entry which is preliminary data.</text>
</comment>
<evidence type="ECO:0000313" key="2">
    <source>
        <dbReference type="Proteomes" id="UP001139887"/>
    </source>
</evidence>
<dbReference type="OrthoDB" id="5522982at2759"/>
<sequence>MSSSTPQKDEPYEQTAKKQIRDYQKWRKHFTWRKDQVVATLRDYSLWSLLALLAYYNMYKREELAEYDARTFVMMDKLEEQIHKINPHSRLLLGTIYEPDAAECPATSNASSVDGKNPPIFF</sequence>
<accession>A0A9W8IJV2</accession>
<reference evidence="1" key="1">
    <citation type="submission" date="2022-07" db="EMBL/GenBank/DDBJ databases">
        <title>Phylogenomic reconstructions and comparative analyses of Kickxellomycotina fungi.</title>
        <authorList>
            <person name="Reynolds N.K."/>
            <person name="Stajich J.E."/>
            <person name="Barry K."/>
            <person name="Grigoriev I.V."/>
            <person name="Crous P."/>
            <person name="Smith M.E."/>
        </authorList>
    </citation>
    <scope>NUCLEOTIDE SEQUENCE</scope>
    <source>
        <strain evidence="1">NRRL 1566</strain>
    </source>
</reference>
<protein>
    <submittedName>
        <fullName evidence="1">Uncharacterized protein</fullName>
    </submittedName>
</protein>
<dbReference type="EMBL" id="JANBUW010000004">
    <property type="protein sequence ID" value="KAJ2852337.1"/>
    <property type="molecule type" value="Genomic_DNA"/>
</dbReference>
<proteinExistence type="predicted"/>
<dbReference type="Proteomes" id="UP001139887">
    <property type="component" value="Unassembled WGS sequence"/>
</dbReference>
<dbReference type="AlphaFoldDB" id="A0A9W8IJV2"/>